<proteinExistence type="predicted"/>
<dbReference type="SUPFAM" id="SSF53474">
    <property type="entry name" value="alpha/beta-Hydrolases"/>
    <property type="match status" value="1"/>
</dbReference>
<feature type="domain" description="AB hydrolase-1" evidence="2">
    <location>
        <begin position="25"/>
        <end position="255"/>
    </location>
</feature>
<dbReference type="PANTHER" id="PTHR43798">
    <property type="entry name" value="MONOACYLGLYCEROL LIPASE"/>
    <property type="match status" value="1"/>
</dbReference>
<dbReference type="Gene3D" id="3.40.50.1820">
    <property type="entry name" value="alpha/beta hydrolase"/>
    <property type="match status" value="1"/>
</dbReference>
<evidence type="ECO:0000256" key="1">
    <source>
        <dbReference type="ARBA" id="ARBA00022801"/>
    </source>
</evidence>
<evidence type="ECO:0000313" key="4">
    <source>
        <dbReference type="Proteomes" id="UP001364211"/>
    </source>
</evidence>
<keyword evidence="1 3" id="KW-0378">Hydrolase</keyword>
<comment type="caution">
    <text evidence="3">The sequence shown here is derived from an EMBL/GenBank/DDBJ whole genome shotgun (WGS) entry which is preliminary data.</text>
</comment>
<dbReference type="RefSeq" id="WP_340289098.1">
    <property type="nucleotide sequence ID" value="NZ_JBBJUP010000007.1"/>
</dbReference>
<dbReference type="Pfam" id="PF00561">
    <property type="entry name" value="Abhydrolase_1"/>
    <property type="match status" value="1"/>
</dbReference>
<dbReference type="Proteomes" id="UP001364211">
    <property type="component" value="Unassembled WGS sequence"/>
</dbReference>
<dbReference type="PRINTS" id="PR00111">
    <property type="entry name" value="ABHYDROLASE"/>
</dbReference>
<protein>
    <submittedName>
        <fullName evidence="3">Alpha/beta hydrolase</fullName>
    </submittedName>
</protein>
<dbReference type="InterPro" id="IPR000073">
    <property type="entry name" value="AB_hydrolase_1"/>
</dbReference>
<keyword evidence="4" id="KW-1185">Reference proteome</keyword>
<name>A0ABU8T7T9_9PSEU</name>
<gene>
    <name evidence="3" type="ORF">WJX68_10980</name>
</gene>
<accession>A0ABU8T7T9</accession>
<dbReference type="InterPro" id="IPR000639">
    <property type="entry name" value="Epox_hydrolase-like"/>
</dbReference>
<dbReference type="PRINTS" id="PR00412">
    <property type="entry name" value="EPOXHYDRLASE"/>
</dbReference>
<evidence type="ECO:0000259" key="2">
    <source>
        <dbReference type="Pfam" id="PF00561"/>
    </source>
</evidence>
<dbReference type="GO" id="GO:0016787">
    <property type="term" value="F:hydrolase activity"/>
    <property type="evidence" value="ECO:0007669"/>
    <property type="project" value="UniProtKB-KW"/>
</dbReference>
<reference evidence="3 4" key="1">
    <citation type="submission" date="2024-03" db="EMBL/GenBank/DDBJ databases">
        <title>Draft genome sequence of Pseudonocardia sp. DW16-2.</title>
        <authorList>
            <person name="Duangmal K."/>
        </authorList>
    </citation>
    <scope>NUCLEOTIDE SEQUENCE [LARGE SCALE GENOMIC DNA]</scope>
    <source>
        <strain evidence="3 4">DW16-2</strain>
    </source>
</reference>
<sequence>MTVVEVEPGVRVYVSTHGEDRDADPLLLVPGFGLTHEVWDRQVRLAGASRRVLAVDQRGHGRSDAPAGGYDLDRLSLDLEVVLDSCGVEQADVLGWSFGGQVAFRFAATRPDRVGRLVLVGSNAVRASRSAEFPFGRDPDRAERAMAEVEQRDRIAARRMFIAASFAREPRQDVLDHLVGLSLRMPSWAALACARTMFHSDLVEDVPRVTVPVLQVMGSADPVHRTDGALWLRDRLADSRLVELPGCGHYPMFEAADAFDAALGDFLEW</sequence>
<dbReference type="EMBL" id="JBBJUP010000007">
    <property type="protein sequence ID" value="MEJ8279455.1"/>
    <property type="molecule type" value="Genomic_DNA"/>
</dbReference>
<dbReference type="PANTHER" id="PTHR43798:SF31">
    <property type="entry name" value="AB HYDROLASE SUPERFAMILY PROTEIN YCLE"/>
    <property type="match status" value="1"/>
</dbReference>
<evidence type="ECO:0000313" key="3">
    <source>
        <dbReference type="EMBL" id="MEJ8279455.1"/>
    </source>
</evidence>
<organism evidence="3 4">
    <name type="scientific">Pseudonocardia spirodelae</name>
    <dbReference type="NCBI Taxonomy" id="3133431"/>
    <lineage>
        <taxon>Bacteria</taxon>
        <taxon>Bacillati</taxon>
        <taxon>Actinomycetota</taxon>
        <taxon>Actinomycetes</taxon>
        <taxon>Pseudonocardiales</taxon>
        <taxon>Pseudonocardiaceae</taxon>
        <taxon>Pseudonocardia</taxon>
    </lineage>
</organism>
<dbReference type="InterPro" id="IPR029058">
    <property type="entry name" value="AB_hydrolase_fold"/>
</dbReference>
<dbReference type="InterPro" id="IPR050266">
    <property type="entry name" value="AB_hydrolase_sf"/>
</dbReference>